<feature type="transmembrane region" description="Helical" evidence="6">
    <location>
        <begin position="219"/>
        <end position="240"/>
    </location>
</feature>
<dbReference type="GO" id="GO:0005886">
    <property type="term" value="C:plasma membrane"/>
    <property type="evidence" value="ECO:0007669"/>
    <property type="project" value="UniProtKB-SubCell"/>
</dbReference>
<accession>E2ZCC3</accession>
<evidence type="ECO:0000256" key="2">
    <source>
        <dbReference type="ARBA" id="ARBA00022475"/>
    </source>
</evidence>
<evidence type="ECO:0000313" key="9">
    <source>
        <dbReference type="Proteomes" id="UP000003195"/>
    </source>
</evidence>
<keyword evidence="3 6" id="KW-0812">Transmembrane</keyword>
<dbReference type="EMBL" id="AECS01000037">
    <property type="protein sequence ID" value="EFQ04110.1"/>
    <property type="molecule type" value="Genomic_DNA"/>
</dbReference>
<evidence type="ECO:0000256" key="3">
    <source>
        <dbReference type="ARBA" id="ARBA00022692"/>
    </source>
</evidence>
<evidence type="ECO:0000256" key="1">
    <source>
        <dbReference type="ARBA" id="ARBA00004651"/>
    </source>
</evidence>
<comment type="caution">
    <text evidence="8">The sequence shown here is derived from an EMBL/GenBank/DDBJ whole genome shotgun (WGS) entry which is preliminary data.</text>
</comment>
<feature type="domain" description="ComEC/Rec2-related protein" evidence="7">
    <location>
        <begin position="167"/>
        <end position="423"/>
    </location>
</feature>
<protein>
    <submittedName>
        <fullName evidence="8">ComEC/Rec2-like protein</fullName>
    </submittedName>
</protein>
<gene>
    <name evidence="8" type="ORF">HMPREF9429_01295</name>
</gene>
<dbReference type="InterPro" id="IPR052159">
    <property type="entry name" value="Competence_DNA_uptake"/>
</dbReference>
<organism evidence="8 9">
    <name type="scientific">Megasphaera micronuciformis F0359</name>
    <dbReference type="NCBI Taxonomy" id="706434"/>
    <lineage>
        <taxon>Bacteria</taxon>
        <taxon>Bacillati</taxon>
        <taxon>Bacillota</taxon>
        <taxon>Negativicutes</taxon>
        <taxon>Veillonellales</taxon>
        <taxon>Veillonellaceae</taxon>
        <taxon>Megasphaera</taxon>
    </lineage>
</organism>
<feature type="transmembrane region" description="Helical" evidence="6">
    <location>
        <begin position="312"/>
        <end position="336"/>
    </location>
</feature>
<keyword evidence="5 6" id="KW-0472">Membrane</keyword>
<dbReference type="AlphaFoldDB" id="E2ZCC3"/>
<dbReference type="NCBIfam" id="TIGR00360">
    <property type="entry name" value="ComEC_N-term"/>
    <property type="match status" value="1"/>
</dbReference>
<name>E2ZCC3_9FIRM</name>
<dbReference type="STRING" id="706434.HMPREF9429_01295"/>
<feature type="transmembrane region" description="Helical" evidence="6">
    <location>
        <begin position="431"/>
        <end position="448"/>
    </location>
</feature>
<keyword evidence="2" id="KW-1003">Cell membrane</keyword>
<dbReference type="Proteomes" id="UP000003195">
    <property type="component" value="Unassembled WGS sequence"/>
</dbReference>
<dbReference type="HOGENOM" id="CLU_461385_0_0_9"/>
<feature type="transmembrane region" description="Helical" evidence="6">
    <location>
        <begin position="186"/>
        <end position="207"/>
    </location>
</feature>
<keyword evidence="4 6" id="KW-1133">Transmembrane helix</keyword>
<dbReference type="PANTHER" id="PTHR30619">
    <property type="entry name" value="DNA INTERNALIZATION/COMPETENCE PROTEIN COMEC/REC2"/>
    <property type="match status" value="1"/>
</dbReference>
<feature type="transmembrane region" description="Helical" evidence="6">
    <location>
        <begin position="393"/>
        <end position="425"/>
    </location>
</feature>
<reference evidence="8 9" key="1">
    <citation type="submission" date="2010-08" db="EMBL/GenBank/DDBJ databases">
        <authorList>
            <person name="Weinstock G."/>
            <person name="Sodergren E."/>
            <person name="Clifton S."/>
            <person name="Fulton L."/>
            <person name="Fulton B."/>
            <person name="Courtney L."/>
            <person name="Fronick C."/>
            <person name="Harrison M."/>
            <person name="Strong C."/>
            <person name="Farmer C."/>
            <person name="Delahaunty K."/>
            <person name="Markovic C."/>
            <person name="Hall O."/>
            <person name="Minx P."/>
            <person name="Tomlinson C."/>
            <person name="Mitreva M."/>
            <person name="Hou S."/>
            <person name="Chen J."/>
            <person name="Wollam A."/>
            <person name="Pepin K.H."/>
            <person name="Johnson M."/>
            <person name="Bhonagiri V."/>
            <person name="Zhang X."/>
            <person name="Suruliraj S."/>
            <person name="Warren W."/>
            <person name="Chinwalla A."/>
            <person name="Mardis E.R."/>
            <person name="Wilson R.K."/>
        </authorList>
    </citation>
    <scope>NUCLEOTIDE SEQUENCE [LARGE SCALE GENOMIC DNA]</scope>
    <source>
        <strain evidence="8 9">F0359</strain>
    </source>
</reference>
<sequence length="591" mass="65381">MCGAVFFFAWAGTVHSETRFNALSHYLSGTETEAVFRICDKKRVYKEKNQSVTVYRADLKSHGGKGSVLLYIHGENPFEEGCVVKGRVSCTAPVFKKNYGTYDFYHAYRYRSIFMKCKEHKDTPLELVEPPSMYDASLHSIRLRITDSFTEVMGTRLAYVFTSLLFGGHYDEIDEDIIRNFSLTGMIHILSVSGSHITILLSVIWALAGGLSLSRRVKLSGASVVLFLYCALAGFTVPVIRSTLTGMAAAYAAEGNCEHSPLHILSLVALFFLAENPFVFYDLSFRLSFCAAAGIILFTPKTEAALSFLPVFLRRCTAVCIGAQIPAVPLLTGTFAGLPLYTLPANLLVGSVLDGLIVAGLVAALAVYIMPFFGGIILHVLKPFLWAALKTNAFLAALPYSFIPTGSMGDLLTVAYILAVFAVYGTCKRKVAAFCSVFIFSAAVYTNFSHRQDRQLMVLDTLPDYTVYIKEDNGMSKMWYNKKQKFGASCIMSVVAPALHHEAIFSVGEVFLSGQATEKIKTDIQKSFKINVVSGGCPDFTNEEFRICGDGIEFIKTGKKLNVKECGEIRAYEHKGRWHFETYSGETYETY</sequence>
<dbReference type="InterPro" id="IPR004477">
    <property type="entry name" value="ComEC_N"/>
</dbReference>
<proteinExistence type="predicted"/>
<comment type="subcellular location">
    <subcellularLocation>
        <location evidence="1">Cell membrane</location>
        <topology evidence="1">Multi-pass membrane protein</topology>
    </subcellularLocation>
</comment>
<evidence type="ECO:0000256" key="5">
    <source>
        <dbReference type="ARBA" id="ARBA00023136"/>
    </source>
</evidence>
<evidence type="ECO:0000256" key="6">
    <source>
        <dbReference type="SAM" id="Phobius"/>
    </source>
</evidence>
<evidence type="ECO:0000256" key="4">
    <source>
        <dbReference type="ARBA" id="ARBA00022989"/>
    </source>
</evidence>
<dbReference type="eggNOG" id="COG0658">
    <property type="taxonomic scope" value="Bacteria"/>
</dbReference>
<evidence type="ECO:0000313" key="8">
    <source>
        <dbReference type="EMBL" id="EFQ04110.1"/>
    </source>
</evidence>
<feature type="transmembrane region" description="Helical" evidence="6">
    <location>
        <begin position="356"/>
        <end position="381"/>
    </location>
</feature>
<dbReference type="PANTHER" id="PTHR30619:SF1">
    <property type="entry name" value="RECOMBINATION PROTEIN 2"/>
    <property type="match status" value="1"/>
</dbReference>
<evidence type="ECO:0000259" key="7">
    <source>
        <dbReference type="Pfam" id="PF03772"/>
    </source>
</evidence>
<dbReference type="Pfam" id="PF03772">
    <property type="entry name" value="Competence"/>
    <property type="match status" value="1"/>
</dbReference>
<keyword evidence="9" id="KW-1185">Reference proteome</keyword>